<dbReference type="GO" id="GO:0051536">
    <property type="term" value="F:iron-sulfur cluster binding"/>
    <property type="evidence" value="ECO:0007669"/>
    <property type="project" value="UniProtKB-KW"/>
</dbReference>
<dbReference type="RefSeq" id="WP_039353624.1">
    <property type="nucleotide sequence ID" value="NZ_CABVQO010000081.1"/>
</dbReference>
<organism evidence="7">
    <name type="scientific">Burkholderia contaminans</name>
    <dbReference type="NCBI Taxonomy" id="488447"/>
    <lineage>
        <taxon>Bacteria</taxon>
        <taxon>Pseudomonadati</taxon>
        <taxon>Pseudomonadota</taxon>
        <taxon>Betaproteobacteria</taxon>
        <taxon>Burkholderiales</taxon>
        <taxon>Burkholderiaceae</taxon>
        <taxon>Burkholderia</taxon>
        <taxon>Burkholderia cepacia complex</taxon>
    </lineage>
</organism>
<evidence type="ECO:0000313" key="7">
    <source>
        <dbReference type="EMBL" id="BBA43880.1"/>
    </source>
</evidence>
<comment type="cofactor">
    <cofactor evidence="1">
        <name>[4Fe-4S] cluster</name>
        <dbReference type="ChEBI" id="CHEBI:49883"/>
    </cofactor>
</comment>
<dbReference type="GO" id="GO:0016491">
    <property type="term" value="F:oxidoreductase activity"/>
    <property type="evidence" value="ECO:0007669"/>
    <property type="project" value="InterPro"/>
</dbReference>
<evidence type="ECO:0000256" key="4">
    <source>
        <dbReference type="ARBA" id="ARBA00023004"/>
    </source>
</evidence>
<dbReference type="SFLD" id="SFLDG01067">
    <property type="entry name" value="SPASM/twitch_domain_containing"/>
    <property type="match status" value="1"/>
</dbReference>
<evidence type="ECO:0000256" key="3">
    <source>
        <dbReference type="ARBA" id="ARBA00022723"/>
    </source>
</evidence>
<gene>
    <name evidence="7" type="ORF">BCCH1_63820</name>
</gene>
<reference evidence="7" key="1">
    <citation type="journal article" date="2016" name="Biosci. Biotechnol. Biochem.">
        <title>Bioconversion of AHX to AOH by resting cells of Burkholderia contaminans CH-1.</title>
        <authorList>
            <person name="Choi J.H."/>
            <person name="Kikuchi A."/>
            <person name="Pumkaeo P."/>
            <person name="Hirai H."/>
            <person name="Tokuyama S."/>
            <person name="Kawagishi H."/>
        </authorList>
    </citation>
    <scope>NUCLEOTIDE SEQUENCE</scope>
    <source>
        <strain evidence="7">CH-1</strain>
    </source>
</reference>
<proteinExistence type="predicted"/>
<name>A0A250LH31_9BURK</name>
<evidence type="ECO:0000256" key="5">
    <source>
        <dbReference type="ARBA" id="ARBA00023014"/>
    </source>
</evidence>
<dbReference type="SUPFAM" id="SSF102114">
    <property type="entry name" value="Radical SAM enzymes"/>
    <property type="match status" value="1"/>
</dbReference>
<evidence type="ECO:0000256" key="2">
    <source>
        <dbReference type="ARBA" id="ARBA00022691"/>
    </source>
</evidence>
<keyword evidence="5" id="KW-0411">Iron-sulfur</keyword>
<sequence>MMGKLINVIKRSENSSLVNFRRLRLDDFDALLISHPSGKFLFDVASSESYRLEPSDAAVVEQFADSDQDRAILEASPFVAGLIKRGKLFSSDENRKNHRTSERLRLQDVVVQIAYACNLKCTYCYADEGLYGGGESLMMSREMAEQVINFSFEHRGSSSLGFAILGGEPLMNRDCLTHFIEYAAQKGEAEGVEVEFSITTNGIGLNQELIEFFERYRVGVRLSMDGTKDIHDTYRLDRKGGGTFDLVNEKYGKLLKESRIDFQVRASFFGDHGDRLVDQARTMVESLGYDSIKMDFIWGVDGTIGEVTEDNLQLTLNGIDHLSEWFASHVLDENYDWRNFNPYSKYMGRLVQKPVATNLYSEDAKGELVAGGSILENSGVECGAGVNVISVSATGDIYTCHRTEGNDAFKMGNVTTGIDETFLKYWGNKWRLADADADCTKCWARFVCLGGCPAFGVYKHGDPMKNDRIRCQLRRQFIASSIVLTHELKERGLVS</sequence>
<dbReference type="InterPro" id="IPR058240">
    <property type="entry name" value="rSAM_sf"/>
</dbReference>
<dbReference type="PANTHER" id="PTHR43273">
    <property type="entry name" value="ANAEROBIC SULFATASE-MATURATING ENZYME HOMOLOG ASLB-RELATED"/>
    <property type="match status" value="1"/>
</dbReference>
<keyword evidence="4" id="KW-0408">Iron</keyword>
<dbReference type="AlphaFoldDB" id="A0A250LH31"/>
<dbReference type="NCBIfam" id="TIGR04085">
    <property type="entry name" value="rSAM_more_4Fe4S"/>
    <property type="match status" value="1"/>
</dbReference>
<dbReference type="SFLD" id="SFLDS00029">
    <property type="entry name" value="Radical_SAM"/>
    <property type="match status" value="1"/>
</dbReference>
<dbReference type="Pfam" id="PF04055">
    <property type="entry name" value="Radical_SAM"/>
    <property type="match status" value="1"/>
</dbReference>
<dbReference type="PANTHER" id="PTHR43273:SF8">
    <property type="entry name" value="RADICAL SAM DOMAIN PROTEIN"/>
    <property type="match status" value="1"/>
</dbReference>
<dbReference type="EMBL" id="AP018359">
    <property type="protein sequence ID" value="BBA43880.1"/>
    <property type="molecule type" value="Genomic_DNA"/>
</dbReference>
<keyword evidence="2" id="KW-0949">S-adenosyl-L-methionine</keyword>
<keyword evidence="3" id="KW-0479">Metal-binding</keyword>
<accession>A0A250LH31</accession>
<reference evidence="7" key="2">
    <citation type="journal article" date="2017" name="Genome Announc.">
        <title>High-Quality Draft Genome Sequence of Burkholderia contaminans CH-1, a Gram-Negative Bacterium That Metabolizes 2-Azahypoxanthine, a Plant Growth-Regulating Compound.</title>
        <authorList>
            <person name="Choi J.-H."/>
            <person name="Sugiura H."/>
            <person name="Moriuchi R."/>
            <person name="Kawagishi H."/>
            <person name="Dohra H."/>
        </authorList>
    </citation>
    <scope>NUCLEOTIDE SEQUENCE</scope>
    <source>
        <strain evidence="7">CH-1</strain>
    </source>
</reference>
<evidence type="ECO:0000259" key="6">
    <source>
        <dbReference type="Pfam" id="PF04055"/>
    </source>
</evidence>
<dbReference type="InterPro" id="IPR023885">
    <property type="entry name" value="4Fe4S-binding_SPASM_dom"/>
</dbReference>
<dbReference type="GO" id="GO:0046872">
    <property type="term" value="F:metal ion binding"/>
    <property type="evidence" value="ECO:0007669"/>
    <property type="project" value="UniProtKB-KW"/>
</dbReference>
<feature type="domain" description="Radical SAM core" evidence="6">
    <location>
        <begin position="113"/>
        <end position="246"/>
    </location>
</feature>
<dbReference type="InterPro" id="IPR023867">
    <property type="entry name" value="Sulphatase_maturase_rSAM"/>
</dbReference>
<dbReference type="SFLD" id="SFLDG01384">
    <property type="entry name" value="thioether_bond_formation_requi"/>
    <property type="match status" value="1"/>
</dbReference>
<dbReference type="CDD" id="cd01335">
    <property type="entry name" value="Radical_SAM"/>
    <property type="match status" value="1"/>
</dbReference>
<evidence type="ECO:0000256" key="1">
    <source>
        <dbReference type="ARBA" id="ARBA00001966"/>
    </source>
</evidence>
<dbReference type="SFLD" id="SFLDG01386">
    <property type="entry name" value="main_SPASM_domain-containing"/>
    <property type="match status" value="1"/>
</dbReference>
<protein>
    <submittedName>
        <fullName evidence="7">Thioether cross-link-forming SCIFF peptide maturase</fullName>
    </submittedName>
</protein>
<dbReference type="InterPro" id="IPR007197">
    <property type="entry name" value="rSAM"/>
</dbReference>
<dbReference type="Gene3D" id="3.20.20.70">
    <property type="entry name" value="Aldolase class I"/>
    <property type="match status" value="1"/>
</dbReference>
<dbReference type="InterPro" id="IPR013785">
    <property type="entry name" value="Aldolase_TIM"/>
</dbReference>